<name>A0A1V6TKT5_9EURO</name>
<gene>
    <name evidence="3" type="ORF">PENSTE_c005G05540</name>
</gene>
<feature type="domain" description="Clr5" evidence="2">
    <location>
        <begin position="38"/>
        <end position="90"/>
    </location>
</feature>
<accession>A0A1V6TKT5</accession>
<evidence type="ECO:0000259" key="2">
    <source>
        <dbReference type="Pfam" id="PF14420"/>
    </source>
</evidence>
<comment type="caution">
    <text evidence="3">The sequence shown here is derived from an EMBL/GenBank/DDBJ whole genome shotgun (WGS) entry which is preliminary data.</text>
</comment>
<feature type="compositionally biased region" description="Polar residues" evidence="1">
    <location>
        <begin position="179"/>
        <end position="190"/>
    </location>
</feature>
<proteinExistence type="predicted"/>
<organism evidence="3 4">
    <name type="scientific">Penicillium steckii</name>
    <dbReference type="NCBI Taxonomy" id="303698"/>
    <lineage>
        <taxon>Eukaryota</taxon>
        <taxon>Fungi</taxon>
        <taxon>Dikarya</taxon>
        <taxon>Ascomycota</taxon>
        <taxon>Pezizomycotina</taxon>
        <taxon>Eurotiomycetes</taxon>
        <taxon>Eurotiomycetidae</taxon>
        <taxon>Eurotiales</taxon>
        <taxon>Aspergillaceae</taxon>
        <taxon>Penicillium</taxon>
    </lineage>
</organism>
<reference evidence="4" key="1">
    <citation type="journal article" date="2017" name="Nat. Microbiol.">
        <title>Global analysis of biosynthetic gene clusters reveals vast potential of secondary metabolite production in Penicillium species.</title>
        <authorList>
            <person name="Nielsen J.C."/>
            <person name="Grijseels S."/>
            <person name="Prigent S."/>
            <person name="Ji B."/>
            <person name="Dainat J."/>
            <person name="Nielsen K.F."/>
            <person name="Frisvad J.C."/>
            <person name="Workman M."/>
            <person name="Nielsen J."/>
        </authorList>
    </citation>
    <scope>NUCLEOTIDE SEQUENCE [LARGE SCALE GENOMIC DNA]</scope>
    <source>
        <strain evidence="4">IBT 24891</strain>
    </source>
</reference>
<feature type="compositionally biased region" description="Pro residues" evidence="1">
    <location>
        <begin position="251"/>
        <end position="260"/>
    </location>
</feature>
<evidence type="ECO:0000256" key="1">
    <source>
        <dbReference type="SAM" id="MobiDB-lite"/>
    </source>
</evidence>
<dbReference type="Pfam" id="PF14420">
    <property type="entry name" value="Clr5"/>
    <property type="match status" value="1"/>
</dbReference>
<feature type="compositionally biased region" description="Polar residues" evidence="1">
    <location>
        <begin position="148"/>
        <end position="161"/>
    </location>
</feature>
<feature type="compositionally biased region" description="Basic residues" evidence="1">
    <location>
        <begin position="262"/>
        <end position="289"/>
    </location>
</feature>
<feature type="region of interest" description="Disordered" evidence="1">
    <location>
        <begin position="1"/>
        <end position="36"/>
    </location>
</feature>
<evidence type="ECO:0000313" key="3">
    <source>
        <dbReference type="EMBL" id="OQE26776.1"/>
    </source>
</evidence>
<feature type="region of interest" description="Disordered" evidence="1">
    <location>
        <begin position="208"/>
        <end position="292"/>
    </location>
</feature>
<keyword evidence="4" id="KW-1185">Reference proteome</keyword>
<sequence>MDSYPPPASITLSPQSPNPNPSNSNVNPSSSIFRPRRSDDWHEYREIIEQLYRNDQLKLRDVKRIMERDYKFQASEKQYKDRLAAWHVRKNIKAKEVHLMIRKQQKRAARGKQTAFRVNGQEVDNKRIARFQRRYGDTWDEEKDRDVQQMSPEPTTPSDMTCYTPEPADEGATPVSPPEIQSPSRETPYSLTYDPNHIDSIPDLIIDDDSPFPMSMHHNPSRRTYHHQPTESLVHPVHPVHPQPQHHHQPTHPPHQPPHQPHVQHPHANHPQTHHPQPHLPHPHAHLPHPQHTIMSTTAGSVAPVQSLSHGLPILAPVSASSHREYMAQTGMVPSSTNTVPHNNDWGALDNFQTHLEMLNTKLNESMSKWNRDQDPNEHLNQPHPEGTGL</sequence>
<protein>
    <recommendedName>
        <fullName evidence="2">Clr5 domain-containing protein</fullName>
    </recommendedName>
</protein>
<dbReference type="PANTHER" id="PTHR38788">
    <property type="entry name" value="CLR5 DOMAIN-CONTAINING PROTEIN"/>
    <property type="match status" value="1"/>
</dbReference>
<dbReference type="EMBL" id="MLKD01000005">
    <property type="protein sequence ID" value="OQE26776.1"/>
    <property type="molecule type" value="Genomic_DNA"/>
</dbReference>
<feature type="compositionally biased region" description="Low complexity" evidence="1">
    <location>
        <begin position="21"/>
        <end position="31"/>
    </location>
</feature>
<dbReference type="STRING" id="303698.A0A1V6TKT5"/>
<dbReference type="PANTHER" id="PTHR38788:SF3">
    <property type="entry name" value="CLR5 DOMAIN-CONTAINING PROTEIN"/>
    <property type="match status" value="1"/>
</dbReference>
<dbReference type="OrthoDB" id="539213at2759"/>
<dbReference type="AlphaFoldDB" id="A0A1V6TKT5"/>
<feature type="region of interest" description="Disordered" evidence="1">
    <location>
        <begin position="139"/>
        <end position="192"/>
    </location>
</feature>
<feature type="region of interest" description="Disordered" evidence="1">
    <location>
        <begin position="368"/>
        <end position="390"/>
    </location>
</feature>
<dbReference type="Proteomes" id="UP000191285">
    <property type="component" value="Unassembled WGS sequence"/>
</dbReference>
<evidence type="ECO:0000313" key="4">
    <source>
        <dbReference type="Proteomes" id="UP000191285"/>
    </source>
</evidence>
<dbReference type="InterPro" id="IPR025676">
    <property type="entry name" value="Clr5_dom"/>
</dbReference>